<dbReference type="InterPro" id="IPR036291">
    <property type="entry name" value="NAD(P)-bd_dom_sf"/>
</dbReference>
<dbReference type="AlphaFoldDB" id="A0A6M1RUY1"/>
<organism evidence="3 4">
    <name type="scientific">Limisphaera ngatamarikiensis</name>
    <dbReference type="NCBI Taxonomy" id="1324935"/>
    <lineage>
        <taxon>Bacteria</taxon>
        <taxon>Pseudomonadati</taxon>
        <taxon>Verrucomicrobiota</taxon>
        <taxon>Verrucomicrobiia</taxon>
        <taxon>Limisphaerales</taxon>
        <taxon>Limisphaeraceae</taxon>
        <taxon>Limisphaera</taxon>
    </lineage>
</organism>
<dbReference type="EMBL" id="JAAKYA010000052">
    <property type="protein sequence ID" value="NGO39231.1"/>
    <property type="molecule type" value="Genomic_DNA"/>
</dbReference>
<evidence type="ECO:0000256" key="1">
    <source>
        <dbReference type="ARBA" id="ARBA00023002"/>
    </source>
</evidence>
<feature type="domain" description="Prephenate/arogenate dehydrogenase" evidence="2">
    <location>
        <begin position="4"/>
        <end position="292"/>
    </location>
</feature>
<dbReference type="InterPro" id="IPR046825">
    <property type="entry name" value="PDH_C"/>
</dbReference>
<dbReference type="SUPFAM" id="SSF48179">
    <property type="entry name" value="6-phosphogluconate dehydrogenase C-terminal domain-like"/>
    <property type="match status" value="1"/>
</dbReference>
<dbReference type="PANTHER" id="PTHR21363">
    <property type="entry name" value="PREPHENATE DEHYDROGENASE"/>
    <property type="match status" value="1"/>
</dbReference>
<protein>
    <submittedName>
        <fullName evidence="3">Prephenate dehydrogenase/arogenate dehydrogenase family protein</fullName>
    </submittedName>
</protein>
<dbReference type="Proteomes" id="UP000477311">
    <property type="component" value="Unassembled WGS sequence"/>
</dbReference>
<evidence type="ECO:0000313" key="4">
    <source>
        <dbReference type="Proteomes" id="UP000477311"/>
    </source>
</evidence>
<dbReference type="FunFam" id="3.40.50.720:FF:000208">
    <property type="entry name" value="Prephenate dehydrogenase"/>
    <property type="match status" value="1"/>
</dbReference>
<dbReference type="PROSITE" id="PS51176">
    <property type="entry name" value="PDH_ADH"/>
    <property type="match status" value="1"/>
</dbReference>
<gene>
    <name evidence="3" type="ORF">G4L39_07440</name>
</gene>
<dbReference type="Pfam" id="PF20463">
    <property type="entry name" value="PDH_C"/>
    <property type="match status" value="1"/>
</dbReference>
<dbReference type="Gene3D" id="3.40.50.720">
    <property type="entry name" value="NAD(P)-binding Rossmann-like Domain"/>
    <property type="match status" value="1"/>
</dbReference>
<dbReference type="InterPro" id="IPR003099">
    <property type="entry name" value="Prephen_DH"/>
</dbReference>
<name>A0A6M1RUY1_9BACT</name>
<proteinExistence type="predicted"/>
<dbReference type="PANTHER" id="PTHR21363:SF0">
    <property type="entry name" value="PREPHENATE DEHYDROGENASE [NADP(+)]"/>
    <property type="match status" value="1"/>
</dbReference>
<dbReference type="RefSeq" id="WP_205880856.1">
    <property type="nucleotide sequence ID" value="NZ_JAAKYA010000052.1"/>
</dbReference>
<accession>A0A6M1RUY1</accession>
<dbReference type="SUPFAM" id="SSF51735">
    <property type="entry name" value="NAD(P)-binding Rossmann-fold domains"/>
    <property type="match status" value="1"/>
</dbReference>
<evidence type="ECO:0000313" key="3">
    <source>
        <dbReference type="EMBL" id="NGO39231.1"/>
    </source>
</evidence>
<reference evidence="3 4" key="1">
    <citation type="submission" date="2020-02" db="EMBL/GenBank/DDBJ databases">
        <title>Draft genome sequence of Limisphaera ngatamarikiensis NGM72.4T, a thermophilic Verrucomicrobia grouped in subdivision 3.</title>
        <authorList>
            <person name="Carere C.R."/>
            <person name="Steen J."/>
            <person name="Hugenholtz P."/>
            <person name="Stott M.B."/>
        </authorList>
    </citation>
    <scope>NUCLEOTIDE SEQUENCE [LARGE SCALE GENOMIC DNA]</scope>
    <source>
        <strain evidence="3 4">NGM72.4</strain>
    </source>
</reference>
<dbReference type="InterPro" id="IPR050812">
    <property type="entry name" value="Preph/Arog_dehydrog"/>
</dbReference>
<dbReference type="GO" id="GO:0008977">
    <property type="term" value="F:prephenate dehydrogenase (NAD+) activity"/>
    <property type="evidence" value="ECO:0007669"/>
    <property type="project" value="InterPro"/>
</dbReference>
<dbReference type="GO" id="GO:0070403">
    <property type="term" value="F:NAD+ binding"/>
    <property type="evidence" value="ECO:0007669"/>
    <property type="project" value="InterPro"/>
</dbReference>
<dbReference type="InterPro" id="IPR008927">
    <property type="entry name" value="6-PGluconate_DH-like_C_sf"/>
</dbReference>
<dbReference type="GO" id="GO:0006571">
    <property type="term" value="P:tyrosine biosynthetic process"/>
    <property type="evidence" value="ECO:0007669"/>
    <property type="project" value="InterPro"/>
</dbReference>
<sequence>MHWDKVSVIGVGLLGGSLGMALRRKGLARRVVGYVRRRQAVGECCRAGAVDEATLDLGEAVAGADLVVLCTPLGQMLPLALAMRGALKRGAVVTDVGSVKGPVVKELEPLIRRAGAEFIGSHPMAGNERTGVGAAHPDLFEGAVTVLTPTARTSGRALREARRLWAALGARVLEMSPDRHDQLVSRSSHLPHVVAAALAALVLASGRRKEQRELCASGFRDTTRVASGSPEMWRDIALANRRHLDRALCELVRELEAVRRWLAAGDGNALYKFFQVAKERRDAWCRGRGALSSPE</sequence>
<keyword evidence="4" id="KW-1185">Reference proteome</keyword>
<dbReference type="Gene3D" id="1.10.3660.10">
    <property type="entry name" value="6-phosphogluconate dehydrogenase C-terminal like domain"/>
    <property type="match status" value="1"/>
</dbReference>
<dbReference type="GO" id="GO:0004665">
    <property type="term" value="F:prephenate dehydrogenase (NADP+) activity"/>
    <property type="evidence" value="ECO:0007669"/>
    <property type="project" value="InterPro"/>
</dbReference>
<dbReference type="InterPro" id="IPR046826">
    <property type="entry name" value="PDH_N"/>
</dbReference>
<evidence type="ECO:0000259" key="2">
    <source>
        <dbReference type="PROSITE" id="PS51176"/>
    </source>
</evidence>
<keyword evidence="1" id="KW-0560">Oxidoreductase</keyword>
<dbReference type="Pfam" id="PF02153">
    <property type="entry name" value="PDH_N"/>
    <property type="match status" value="1"/>
</dbReference>
<comment type="caution">
    <text evidence="3">The sequence shown here is derived from an EMBL/GenBank/DDBJ whole genome shotgun (WGS) entry which is preliminary data.</text>
</comment>